<protein>
    <submittedName>
        <fullName evidence="1">Uncharacterized protein</fullName>
    </submittedName>
</protein>
<gene>
    <name evidence="1" type="ORF">QFC24_006282</name>
</gene>
<accession>A0ACC2X342</accession>
<sequence>MSADGERGGVWGVNVLSTYILAKELHSHLQKSPQSLPTTPRVIYVSSARADPRFLPPTPAEDPQLVNTRESYDASKYVAELVTSALDWEFAQRPGQAVRCLRVDPGVVYTGMFKPFLPLLLEWCMVLTFYISRWLGSTVHTIGVENAAIGMTFLTLASYLSLVPACPPPSEKSTASPAKYISCITRWGSPRVRVSEVKDWKTYGQKESLDVWVGECERVWREWKKRQEEGWTGDQVGEQEKGSGVKTD</sequence>
<organism evidence="1 2">
    <name type="scientific">Naganishia onofrii</name>
    <dbReference type="NCBI Taxonomy" id="1851511"/>
    <lineage>
        <taxon>Eukaryota</taxon>
        <taxon>Fungi</taxon>
        <taxon>Dikarya</taxon>
        <taxon>Basidiomycota</taxon>
        <taxon>Agaricomycotina</taxon>
        <taxon>Tremellomycetes</taxon>
        <taxon>Filobasidiales</taxon>
        <taxon>Filobasidiaceae</taxon>
        <taxon>Naganishia</taxon>
    </lineage>
</organism>
<keyword evidence="2" id="KW-1185">Reference proteome</keyword>
<evidence type="ECO:0000313" key="1">
    <source>
        <dbReference type="EMBL" id="KAJ9118010.1"/>
    </source>
</evidence>
<dbReference type="EMBL" id="JASBWV010000030">
    <property type="protein sequence ID" value="KAJ9118010.1"/>
    <property type="molecule type" value="Genomic_DNA"/>
</dbReference>
<dbReference type="Proteomes" id="UP001234202">
    <property type="component" value="Unassembled WGS sequence"/>
</dbReference>
<comment type="caution">
    <text evidence="1">The sequence shown here is derived from an EMBL/GenBank/DDBJ whole genome shotgun (WGS) entry which is preliminary data.</text>
</comment>
<reference evidence="1" key="1">
    <citation type="submission" date="2023-04" db="EMBL/GenBank/DDBJ databases">
        <title>Draft Genome sequencing of Naganishia species isolated from polar environments using Oxford Nanopore Technology.</title>
        <authorList>
            <person name="Leo P."/>
            <person name="Venkateswaran K."/>
        </authorList>
    </citation>
    <scope>NUCLEOTIDE SEQUENCE</scope>
    <source>
        <strain evidence="1">DBVPG 5303</strain>
    </source>
</reference>
<proteinExistence type="predicted"/>
<evidence type="ECO:0000313" key="2">
    <source>
        <dbReference type="Proteomes" id="UP001234202"/>
    </source>
</evidence>
<name>A0ACC2X342_9TREE</name>